<accession>A0A133XJH8</accession>
<sequence>MADIPEKDLEETRAALAPTLEATAAILPWVAKPRPLRFAEALNERWIAACRNLATAWSARHHAETDSVRPAVFALYGIALESADTDCLRLGEALASAADGLEGVPPARLIAALSATIECFDEASGLEHVLFAERARHFAERLEGCLSPGGQALERSPVLDRLFVSEARERLERLHDALAALPLDAYALKIEAGELAQQAEHLELYGILHLCHQLLQAIPSQGGIDQQESATVRQGLLAILHQLETTIAAVDA</sequence>
<comment type="caution">
    <text evidence="1">The sequence shown here is derived from an EMBL/GenBank/DDBJ whole genome shotgun (WGS) entry which is preliminary data.</text>
</comment>
<protein>
    <submittedName>
        <fullName evidence="1">Uncharacterized protein</fullName>
    </submittedName>
</protein>
<dbReference type="EMBL" id="LODL01000019">
    <property type="protein sequence ID" value="KXB31089.1"/>
    <property type="molecule type" value="Genomic_DNA"/>
</dbReference>
<evidence type="ECO:0000313" key="1">
    <source>
        <dbReference type="EMBL" id="KXB31089.1"/>
    </source>
</evidence>
<name>A0A133XJH8_9RHOO</name>
<dbReference type="Proteomes" id="UP000070186">
    <property type="component" value="Unassembled WGS sequence"/>
</dbReference>
<reference evidence="1 2" key="1">
    <citation type="submission" date="2015-12" db="EMBL/GenBank/DDBJ databases">
        <title>Nitrous oxide reduction kinetics distinguish bacteria harboring typical versus atypical NosZ.</title>
        <authorList>
            <person name="Yoon S."/>
            <person name="Nissen S."/>
            <person name="Park D."/>
            <person name="Sanford R.A."/>
            <person name="Loeffler F.E."/>
        </authorList>
    </citation>
    <scope>NUCLEOTIDE SEQUENCE [LARGE SCALE GENOMIC DNA]</scope>
    <source>
        <strain evidence="1 2">ATCC BAA-841</strain>
    </source>
</reference>
<dbReference type="RefSeq" id="WP_066882894.1">
    <property type="nucleotide sequence ID" value="NZ_LODL01000019.1"/>
</dbReference>
<dbReference type="STRING" id="281362.AT959_10370"/>
<keyword evidence="2" id="KW-1185">Reference proteome</keyword>
<gene>
    <name evidence="1" type="ORF">AT959_10370</name>
</gene>
<dbReference type="AlphaFoldDB" id="A0A133XJH8"/>
<evidence type="ECO:0000313" key="2">
    <source>
        <dbReference type="Proteomes" id="UP000070186"/>
    </source>
</evidence>
<organism evidence="1 2">
    <name type="scientific">Dechloromonas denitrificans</name>
    <dbReference type="NCBI Taxonomy" id="281362"/>
    <lineage>
        <taxon>Bacteria</taxon>
        <taxon>Pseudomonadati</taxon>
        <taxon>Pseudomonadota</taxon>
        <taxon>Betaproteobacteria</taxon>
        <taxon>Rhodocyclales</taxon>
        <taxon>Azonexaceae</taxon>
        <taxon>Dechloromonas</taxon>
    </lineage>
</organism>
<proteinExistence type="predicted"/>